<feature type="non-terminal residue" evidence="1">
    <location>
        <position position="57"/>
    </location>
</feature>
<organism evidence="1 2">
    <name type="scientific">Rotaria sordida</name>
    <dbReference type="NCBI Taxonomy" id="392033"/>
    <lineage>
        <taxon>Eukaryota</taxon>
        <taxon>Metazoa</taxon>
        <taxon>Spiralia</taxon>
        <taxon>Gnathifera</taxon>
        <taxon>Rotifera</taxon>
        <taxon>Eurotatoria</taxon>
        <taxon>Bdelloidea</taxon>
        <taxon>Philodinida</taxon>
        <taxon>Philodinidae</taxon>
        <taxon>Rotaria</taxon>
    </lineage>
</organism>
<evidence type="ECO:0000313" key="1">
    <source>
        <dbReference type="EMBL" id="CAF4255475.1"/>
    </source>
</evidence>
<sequence length="57" mass="6525">MILLLILHQNSVIFRRSQLSTIDLYAYARLLPVNGLIDPPCKQSQNIYVCAGYCPWT</sequence>
<dbReference type="EMBL" id="CAJOAX010033523">
    <property type="protein sequence ID" value="CAF4255475.1"/>
    <property type="molecule type" value="Genomic_DNA"/>
</dbReference>
<evidence type="ECO:0000313" key="2">
    <source>
        <dbReference type="Proteomes" id="UP000663823"/>
    </source>
</evidence>
<dbReference type="AlphaFoldDB" id="A0A820F262"/>
<gene>
    <name evidence="1" type="ORF">OTI717_LOCUS40578</name>
</gene>
<comment type="caution">
    <text evidence="1">The sequence shown here is derived from an EMBL/GenBank/DDBJ whole genome shotgun (WGS) entry which is preliminary data.</text>
</comment>
<reference evidence="1" key="1">
    <citation type="submission" date="2021-02" db="EMBL/GenBank/DDBJ databases">
        <authorList>
            <person name="Nowell W R."/>
        </authorList>
    </citation>
    <scope>NUCLEOTIDE SEQUENCE</scope>
</reference>
<dbReference type="Proteomes" id="UP000663823">
    <property type="component" value="Unassembled WGS sequence"/>
</dbReference>
<accession>A0A820F262</accession>
<proteinExistence type="predicted"/>
<name>A0A820F262_9BILA</name>
<protein>
    <submittedName>
        <fullName evidence="1">Uncharacterized protein</fullName>
    </submittedName>
</protein>